<dbReference type="GO" id="GO:0006508">
    <property type="term" value="P:proteolysis"/>
    <property type="evidence" value="ECO:0007669"/>
    <property type="project" value="UniProtKB-KW"/>
</dbReference>
<dbReference type="PANTHER" id="PTHR24256">
    <property type="entry name" value="TRYPTASE-RELATED"/>
    <property type="match status" value="1"/>
</dbReference>
<keyword evidence="6" id="KW-1015">Disulfide bond</keyword>
<dbReference type="InterPro" id="IPR009003">
    <property type="entry name" value="Peptidase_S1_PA"/>
</dbReference>
<dbReference type="InterPro" id="IPR001314">
    <property type="entry name" value="Peptidase_S1A"/>
</dbReference>
<dbReference type="EMBL" id="DS232190">
    <property type="protein sequence ID" value="EDS37070.1"/>
    <property type="molecule type" value="Genomic_DNA"/>
</dbReference>
<keyword evidence="4" id="KW-0732">Signal</keyword>
<keyword evidence="7" id="KW-0325">Glycoprotein</keyword>
<dbReference type="KEGG" id="cqu:CpipJ_CPIJ011146"/>
<keyword evidence="10" id="KW-0378">Hydrolase</keyword>
<evidence type="ECO:0000256" key="7">
    <source>
        <dbReference type="ARBA" id="ARBA00023180"/>
    </source>
</evidence>
<keyword evidence="5" id="KW-0391">Immunity</keyword>
<gene>
    <name evidence="11" type="primary">6045048</name>
    <name evidence="10" type="ORF">CpipJ_CPIJ011146</name>
</gene>
<evidence type="ECO:0000256" key="2">
    <source>
        <dbReference type="ARBA" id="ARBA00022525"/>
    </source>
</evidence>
<evidence type="ECO:0000313" key="10">
    <source>
        <dbReference type="EMBL" id="EDS37070.1"/>
    </source>
</evidence>
<comment type="subcellular location">
    <subcellularLocation>
        <location evidence="1">Secreted</location>
    </subcellularLocation>
</comment>
<proteinExistence type="inferred from homology"/>
<dbReference type="OrthoDB" id="6339452at2759"/>
<evidence type="ECO:0000313" key="12">
    <source>
        <dbReference type="Proteomes" id="UP000002320"/>
    </source>
</evidence>
<dbReference type="PRINTS" id="PR00722">
    <property type="entry name" value="CHYMOTRYPSIN"/>
</dbReference>
<dbReference type="InterPro" id="IPR051487">
    <property type="entry name" value="Ser/Thr_Proteases_Immune/Dev"/>
</dbReference>
<dbReference type="VEuPathDB" id="VectorBase:CPIJ011146"/>
<comment type="similarity">
    <text evidence="8">Belongs to the peptidase S1 family. CLIP subfamily.</text>
</comment>
<reference evidence="11" key="2">
    <citation type="submission" date="2020-05" db="UniProtKB">
        <authorList>
            <consortium name="EnsemblMetazoa"/>
        </authorList>
    </citation>
    <scope>IDENTIFICATION</scope>
    <source>
        <strain evidence="11">JHB</strain>
    </source>
</reference>
<evidence type="ECO:0000256" key="3">
    <source>
        <dbReference type="ARBA" id="ARBA00022588"/>
    </source>
</evidence>
<sequence>MNEKPKSLESGFDPPSFGLAEGPRARLASVEMETTQFVRSDRVVPFECSTYSQLLTCQQSNDSSAVQESPFPHYALLSWSNEEILTSYHFDCAGALISDRFVLTVAHCANAGTPKVVRLGANGHNYENSLDYKVDKMIVHPNFNSKRSYHDIALVKLKTSVVFSEFIKPACLWNDQSLKNSPVFAIGAGKINGTYHTKQIPLNVLDKNECRRQFVTKNFYPRGIAAEQQMCIGRSKAGNRDNCFSGDGNPVQVSAEPPGWGPQVVGLMAHGNICSAGKSAAIYTKVAAYIDWIEKSVW</sequence>
<dbReference type="eggNOG" id="KOG3627">
    <property type="taxonomic scope" value="Eukaryota"/>
</dbReference>
<name>B0WYJ3_CULQU</name>
<evidence type="ECO:0000256" key="4">
    <source>
        <dbReference type="ARBA" id="ARBA00022729"/>
    </source>
</evidence>
<evidence type="ECO:0000256" key="6">
    <source>
        <dbReference type="ARBA" id="ARBA00023157"/>
    </source>
</evidence>
<accession>B0WYJ3</accession>
<evidence type="ECO:0000256" key="5">
    <source>
        <dbReference type="ARBA" id="ARBA00022859"/>
    </source>
</evidence>
<evidence type="ECO:0000259" key="9">
    <source>
        <dbReference type="PROSITE" id="PS50240"/>
    </source>
</evidence>
<dbReference type="STRING" id="7176.B0WYJ3"/>
<organism>
    <name type="scientific">Culex quinquefasciatus</name>
    <name type="common">Southern house mosquito</name>
    <name type="synonym">Culex pungens</name>
    <dbReference type="NCBI Taxonomy" id="7176"/>
    <lineage>
        <taxon>Eukaryota</taxon>
        <taxon>Metazoa</taxon>
        <taxon>Ecdysozoa</taxon>
        <taxon>Arthropoda</taxon>
        <taxon>Hexapoda</taxon>
        <taxon>Insecta</taxon>
        <taxon>Pterygota</taxon>
        <taxon>Neoptera</taxon>
        <taxon>Endopterygota</taxon>
        <taxon>Diptera</taxon>
        <taxon>Nematocera</taxon>
        <taxon>Culicoidea</taxon>
        <taxon>Culicidae</taxon>
        <taxon>Culicinae</taxon>
        <taxon>Culicini</taxon>
        <taxon>Culex</taxon>
        <taxon>Culex</taxon>
    </lineage>
</organism>
<evidence type="ECO:0000256" key="8">
    <source>
        <dbReference type="ARBA" id="ARBA00024195"/>
    </source>
</evidence>
<dbReference type="CDD" id="cd00190">
    <property type="entry name" value="Tryp_SPc"/>
    <property type="match status" value="1"/>
</dbReference>
<dbReference type="AlphaFoldDB" id="B0WYJ3"/>
<keyword evidence="12" id="KW-1185">Reference proteome</keyword>
<keyword evidence="10" id="KW-0645">Protease</keyword>
<dbReference type="Proteomes" id="UP000002320">
    <property type="component" value="Unassembled WGS sequence"/>
</dbReference>
<keyword evidence="3" id="KW-0399">Innate immunity</keyword>
<dbReference type="PROSITE" id="PS50240">
    <property type="entry name" value="TRYPSIN_DOM"/>
    <property type="match status" value="1"/>
</dbReference>
<dbReference type="FunFam" id="2.40.10.10:FF:000028">
    <property type="entry name" value="Serine protease easter"/>
    <property type="match status" value="1"/>
</dbReference>
<dbReference type="GO" id="GO:0005576">
    <property type="term" value="C:extracellular region"/>
    <property type="evidence" value="ECO:0007669"/>
    <property type="project" value="UniProtKB-SubCell"/>
</dbReference>
<dbReference type="InParanoid" id="B0WYJ3"/>
<dbReference type="GO" id="GO:0045087">
    <property type="term" value="P:innate immune response"/>
    <property type="evidence" value="ECO:0007669"/>
    <property type="project" value="UniProtKB-KW"/>
</dbReference>
<dbReference type="InterPro" id="IPR001254">
    <property type="entry name" value="Trypsin_dom"/>
</dbReference>
<dbReference type="GO" id="GO:0004252">
    <property type="term" value="F:serine-type endopeptidase activity"/>
    <property type="evidence" value="ECO:0007669"/>
    <property type="project" value="InterPro"/>
</dbReference>
<dbReference type="VEuPathDB" id="VectorBase:CQUJHB009800"/>
<protein>
    <submittedName>
        <fullName evidence="10 11">Serine protease</fullName>
    </submittedName>
</protein>
<dbReference type="OMA" id="NICSAGK"/>
<dbReference type="SMART" id="SM00020">
    <property type="entry name" value="Tryp_SPc"/>
    <property type="match status" value="1"/>
</dbReference>
<dbReference type="Pfam" id="PF00089">
    <property type="entry name" value="Trypsin"/>
    <property type="match status" value="1"/>
</dbReference>
<dbReference type="Gene3D" id="2.40.10.10">
    <property type="entry name" value="Trypsin-like serine proteases"/>
    <property type="match status" value="1"/>
</dbReference>
<evidence type="ECO:0000313" key="11">
    <source>
        <dbReference type="EnsemblMetazoa" id="CPIJ011146-PA"/>
    </source>
</evidence>
<dbReference type="SUPFAM" id="SSF50494">
    <property type="entry name" value="Trypsin-like serine proteases"/>
    <property type="match status" value="1"/>
</dbReference>
<dbReference type="InterPro" id="IPR043504">
    <property type="entry name" value="Peptidase_S1_PA_chymotrypsin"/>
</dbReference>
<feature type="domain" description="Peptidase S1" evidence="9">
    <location>
        <begin position="54"/>
        <end position="298"/>
    </location>
</feature>
<reference evidence="10" key="1">
    <citation type="submission" date="2007-03" db="EMBL/GenBank/DDBJ databases">
        <title>Annotation of Culex pipiens quinquefasciatus.</title>
        <authorList>
            <consortium name="The Broad Institute Genome Sequencing Platform"/>
            <person name="Atkinson P.W."/>
            <person name="Hemingway J."/>
            <person name="Christensen B.M."/>
            <person name="Higgs S."/>
            <person name="Kodira C."/>
            <person name="Hannick L."/>
            <person name="Megy K."/>
            <person name="O'Leary S."/>
            <person name="Pearson M."/>
            <person name="Haas B.J."/>
            <person name="Mauceli E."/>
            <person name="Wortman J.R."/>
            <person name="Lee N.H."/>
            <person name="Guigo R."/>
            <person name="Stanke M."/>
            <person name="Alvarado L."/>
            <person name="Amedeo P."/>
            <person name="Antoine C.H."/>
            <person name="Arensburger P."/>
            <person name="Bidwell S.L."/>
            <person name="Crawford M."/>
            <person name="Camaro F."/>
            <person name="Devon K."/>
            <person name="Engels R."/>
            <person name="Hammond M."/>
            <person name="Howarth C."/>
            <person name="Koehrsen M."/>
            <person name="Lawson D."/>
            <person name="Montgomery P."/>
            <person name="Nene V."/>
            <person name="Nusbaum C."/>
            <person name="Puiu D."/>
            <person name="Romero-Severson J."/>
            <person name="Severson D.W."/>
            <person name="Shumway M."/>
            <person name="Sisk P."/>
            <person name="Stolte C."/>
            <person name="Zeng Q."/>
            <person name="Eisenstadt E."/>
            <person name="Fraser-Liggett C."/>
            <person name="Strausberg R."/>
            <person name="Galagan J."/>
            <person name="Birren B."/>
            <person name="Collins F.H."/>
        </authorList>
    </citation>
    <scope>NUCLEOTIDE SEQUENCE [LARGE SCALE GENOMIC DNA]</scope>
    <source>
        <strain evidence="10">JHB</strain>
    </source>
</reference>
<evidence type="ECO:0000256" key="1">
    <source>
        <dbReference type="ARBA" id="ARBA00004613"/>
    </source>
</evidence>
<dbReference type="EnsemblMetazoa" id="CPIJ011146-RA">
    <property type="protein sequence ID" value="CPIJ011146-PA"/>
    <property type="gene ID" value="CPIJ011146"/>
</dbReference>
<keyword evidence="2" id="KW-0964">Secreted</keyword>
<dbReference type="HOGENOM" id="CLU_006842_0_3_1"/>